<dbReference type="Gene3D" id="1.20.120.20">
    <property type="entry name" value="Apolipoprotein"/>
    <property type="match status" value="1"/>
</dbReference>
<proteinExistence type="predicted"/>
<gene>
    <name evidence="2" type="ORF">FC69_GL001024</name>
</gene>
<dbReference type="RefSeq" id="WP_025083466.1">
    <property type="nucleotide sequence ID" value="NZ_AZEX01000027.1"/>
</dbReference>
<dbReference type="AlphaFoldDB" id="A0A0R1S2T5"/>
<dbReference type="PANTHER" id="PTHR35792:SF2">
    <property type="entry name" value="GENERAL STRESS PROTEIN"/>
    <property type="match status" value="1"/>
</dbReference>
<evidence type="ECO:0000313" key="3">
    <source>
        <dbReference type="Proteomes" id="UP000051264"/>
    </source>
</evidence>
<dbReference type="PANTHER" id="PTHR35792">
    <property type="entry name" value="GENERAL STRESS PROTEIN"/>
    <property type="match status" value="1"/>
</dbReference>
<name>A0A0R1S2T5_9LACO</name>
<dbReference type="Pfam" id="PF12732">
    <property type="entry name" value="YtxH"/>
    <property type="match status" value="1"/>
</dbReference>
<dbReference type="InterPro" id="IPR052928">
    <property type="entry name" value="Desiccation-related_membrane"/>
</dbReference>
<feature type="region of interest" description="Disordered" evidence="1">
    <location>
        <begin position="139"/>
        <end position="161"/>
    </location>
</feature>
<reference evidence="2 3" key="1">
    <citation type="journal article" date="2015" name="Genome Announc.">
        <title>Expanding the biotechnology potential of lactobacilli through comparative genomics of 213 strains and associated genera.</title>
        <authorList>
            <person name="Sun Z."/>
            <person name="Harris H.M."/>
            <person name="McCann A."/>
            <person name="Guo C."/>
            <person name="Argimon S."/>
            <person name="Zhang W."/>
            <person name="Yang X."/>
            <person name="Jeffery I.B."/>
            <person name="Cooney J.C."/>
            <person name="Kagawa T.F."/>
            <person name="Liu W."/>
            <person name="Song Y."/>
            <person name="Salvetti E."/>
            <person name="Wrobel A."/>
            <person name="Rasinkangas P."/>
            <person name="Parkhill J."/>
            <person name="Rea M.C."/>
            <person name="O'Sullivan O."/>
            <person name="Ritari J."/>
            <person name="Douillard F.P."/>
            <person name="Paul Ross R."/>
            <person name="Yang R."/>
            <person name="Briner A.E."/>
            <person name="Felis G.E."/>
            <person name="de Vos W.M."/>
            <person name="Barrangou R."/>
            <person name="Klaenhammer T.R."/>
            <person name="Caufield P.W."/>
            <person name="Cui Y."/>
            <person name="Zhang H."/>
            <person name="O'Toole P.W."/>
        </authorList>
    </citation>
    <scope>NUCLEOTIDE SEQUENCE [LARGE SCALE GENOMIC DNA]</scope>
    <source>
        <strain evidence="2 3">DSM 14340</strain>
    </source>
</reference>
<accession>A0A0R1S2T5</accession>
<organism evidence="2 3">
    <name type="scientific">Latilactobacillus fuchuensis DSM 14340 = JCM 11249</name>
    <dbReference type="NCBI Taxonomy" id="1423747"/>
    <lineage>
        <taxon>Bacteria</taxon>
        <taxon>Bacillati</taxon>
        <taxon>Bacillota</taxon>
        <taxon>Bacilli</taxon>
        <taxon>Lactobacillales</taxon>
        <taxon>Lactobacillaceae</taxon>
        <taxon>Latilactobacillus</taxon>
    </lineage>
</organism>
<dbReference type="STRING" id="1423747.FC69_GL001024"/>
<sequence length="161" mass="17376">MAKKGHFLLGVLVGGAAAIGATLLLTPKTGKELQAKLADLGDDLADRAQDYYYLMSETAEDLKNGAKVHVNRAQDYANDWQDNAIDIKEQAKAHFDEKTADLKSQFGSSLDPTKDDFDDIVIDGKSAFGQAKDDLVETAETVAEEATQPAEATETVEPTDK</sequence>
<dbReference type="OrthoDB" id="2323760at2"/>
<dbReference type="Proteomes" id="UP000051264">
    <property type="component" value="Unassembled WGS sequence"/>
</dbReference>
<dbReference type="PATRIC" id="fig|1423747.3.peg.1045"/>
<evidence type="ECO:0008006" key="4">
    <source>
        <dbReference type="Google" id="ProtNLM"/>
    </source>
</evidence>
<dbReference type="InterPro" id="IPR024623">
    <property type="entry name" value="YtxH"/>
</dbReference>
<protein>
    <recommendedName>
        <fullName evidence="4">YtxH-like family protein</fullName>
    </recommendedName>
</protein>
<comment type="caution">
    <text evidence="2">The sequence shown here is derived from an EMBL/GenBank/DDBJ whole genome shotgun (WGS) entry which is preliminary data.</text>
</comment>
<evidence type="ECO:0000256" key="1">
    <source>
        <dbReference type="SAM" id="MobiDB-lite"/>
    </source>
</evidence>
<evidence type="ECO:0000313" key="2">
    <source>
        <dbReference type="EMBL" id="KRL61010.1"/>
    </source>
</evidence>
<dbReference type="eggNOG" id="COG4980">
    <property type="taxonomic scope" value="Bacteria"/>
</dbReference>
<dbReference type="EMBL" id="AZEX01000027">
    <property type="protein sequence ID" value="KRL61010.1"/>
    <property type="molecule type" value="Genomic_DNA"/>
</dbReference>